<keyword evidence="3" id="KW-0732">Signal</keyword>
<keyword evidence="4" id="KW-0175">Coiled coil</keyword>
<evidence type="ECO:0000259" key="7">
    <source>
        <dbReference type="PROSITE" id="PS51406"/>
    </source>
</evidence>
<keyword evidence="6" id="KW-0325">Glycoprotein</keyword>
<dbReference type="PANTHER" id="PTHR47221:SF6">
    <property type="entry name" value="FIBRINOGEN ALPHA CHAIN"/>
    <property type="match status" value="1"/>
</dbReference>
<evidence type="ECO:0000256" key="5">
    <source>
        <dbReference type="ARBA" id="ARBA00023157"/>
    </source>
</evidence>
<feature type="domain" description="Fibrinogen C-terminal" evidence="7">
    <location>
        <begin position="311"/>
        <end position="530"/>
    </location>
</feature>
<keyword evidence="9" id="KW-1185">Reference proteome</keyword>
<dbReference type="InterPro" id="IPR037579">
    <property type="entry name" value="FIB_ANG-like"/>
</dbReference>
<dbReference type="NCBIfam" id="NF040941">
    <property type="entry name" value="GGGWT_bact"/>
    <property type="match status" value="1"/>
</dbReference>
<keyword evidence="2" id="KW-0964">Secreted</keyword>
<dbReference type="SMART" id="SM00186">
    <property type="entry name" value="FBG"/>
    <property type="match status" value="1"/>
</dbReference>
<evidence type="ECO:0000256" key="3">
    <source>
        <dbReference type="ARBA" id="ARBA00022729"/>
    </source>
</evidence>
<dbReference type="CDD" id="cd00087">
    <property type="entry name" value="FReD"/>
    <property type="match status" value="1"/>
</dbReference>
<dbReference type="PROSITE" id="PS51406">
    <property type="entry name" value="FIBRINOGEN_C_2"/>
    <property type="match status" value="1"/>
</dbReference>
<keyword evidence="5" id="KW-1015">Disulfide bond</keyword>
<organism evidence="8 9">
    <name type="scientific">Mya arenaria</name>
    <name type="common">Soft-shell clam</name>
    <dbReference type="NCBI Taxonomy" id="6604"/>
    <lineage>
        <taxon>Eukaryota</taxon>
        <taxon>Metazoa</taxon>
        <taxon>Spiralia</taxon>
        <taxon>Lophotrochozoa</taxon>
        <taxon>Mollusca</taxon>
        <taxon>Bivalvia</taxon>
        <taxon>Autobranchia</taxon>
        <taxon>Heteroconchia</taxon>
        <taxon>Euheterodonta</taxon>
        <taxon>Imparidentia</taxon>
        <taxon>Neoheterodontei</taxon>
        <taxon>Myida</taxon>
        <taxon>Myoidea</taxon>
        <taxon>Myidae</taxon>
        <taxon>Mya</taxon>
    </lineage>
</organism>
<evidence type="ECO:0000256" key="4">
    <source>
        <dbReference type="ARBA" id="ARBA00023054"/>
    </source>
</evidence>
<evidence type="ECO:0000256" key="1">
    <source>
        <dbReference type="ARBA" id="ARBA00004613"/>
    </source>
</evidence>
<evidence type="ECO:0000256" key="2">
    <source>
        <dbReference type="ARBA" id="ARBA00022525"/>
    </source>
</evidence>
<comment type="subcellular location">
    <subcellularLocation>
        <location evidence="1">Secreted</location>
    </subcellularLocation>
</comment>
<protein>
    <submittedName>
        <fullName evidence="8">ANGP4-like protein</fullName>
    </submittedName>
</protein>
<evidence type="ECO:0000256" key="6">
    <source>
        <dbReference type="ARBA" id="ARBA00023180"/>
    </source>
</evidence>
<dbReference type="Gene3D" id="3.90.215.10">
    <property type="entry name" value="Gamma Fibrinogen, chain A, domain 1"/>
    <property type="match status" value="1"/>
</dbReference>
<dbReference type="InterPro" id="IPR014716">
    <property type="entry name" value="Fibrinogen_a/b/g_C_1"/>
</dbReference>
<dbReference type="SUPFAM" id="SSF56496">
    <property type="entry name" value="Fibrinogen C-terminal domain-like"/>
    <property type="match status" value="1"/>
</dbReference>
<accession>A0ABY7G7U9</accession>
<evidence type="ECO:0000313" key="9">
    <source>
        <dbReference type="Proteomes" id="UP001164746"/>
    </source>
</evidence>
<gene>
    <name evidence="8" type="ORF">MAR_003047</name>
</gene>
<evidence type="ECO:0000313" key="8">
    <source>
        <dbReference type="EMBL" id="WAR29479.1"/>
    </source>
</evidence>
<dbReference type="Proteomes" id="UP001164746">
    <property type="component" value="Chromosome 16"/>
</dbReference>
<dbReference type="Pfam" id="PF00147">
    <property type="entry name" value="Fibrinogen_C"/>
    <property type="match status" value="1"/>
</dbReference>
<dbReference type="EMBL" id="CP111027">
    <property type="protein sequence ID" value="WAR29479.1"/>
    <property type="molecule type" value="Genomic_DNA"/>
</dbReference>
<dbReference type="PANTHER" id="PTHR47221">
    <property type="entry name" value="FIBRINOGEN ALPHA CHAIN"/>
    <property type="match status" value="1"/>
</dbReference>
<dbReference type="InterPro" id="IPR002181">
    <property type="entry name" value="Fibrinogen_a/b/g_C_dom"/>
</dbReference>
<name>A0ABY7G7U9_MYAAR</name>
<reference evidence="8" key="1">
    <citation type="submission" date="2022-11" db="EMBL/GenBank/DDBJ databases">
        <title>Centuries of genome instability and evolution in soft-shell clam transmissible cancer (bioRxiv).</title>
        <authorList>
            <person name="Hart S.F.M."/>
            <person name="Yonemitsu M.A."/>
            <person name="Giersch R.M."/>
            <person name="Beal B.F."/>
            <person name="Arriagada G."/>
            <person name="Davis B.W."/>
            <person name="Ostrander E.A."/>
            <person name="Goff S.P."/>
            <person name="Metzger M.J."/>
        </authorList>
    </citation>
    <scope>NUCLEOTIDE SEQUENCE</scope>
    <source>
        <strain evidence="8">MELC-2E11</strain>
        <tissue evidence="8">Siphon/mantle</tissue>
    </source>
</reference>
<dbReference type="InterPro" id="IPR036056">
    <property type="entry name" value="Fibrinogen-like_C"/>
</dbReference>
<sequence length="530" mass="60194">MVLCKAYMLFVLLTVYAVVFYKGANANELLMQTLSKVLWLDKKFDNLETEFMKTVNDVNSIDKRLDNMEIHLKNSLTDIQTQLSEGLKRNAETQQEYEPKLGGITKSIQSTISNTVTKMVKSQHAAISTAMKREKVALLSLKTEIKNHIKEIDDEFQNAQTTFEERLSNQTQAQKYMFERQSDDLGHFISDVREQLKGNFIDARESLDEAIHAFKVDMNITTLNLEKILNENLTTVQNEVNLRITNHENKIVSLNSRMSSTEGSLQTCKSFSDSIRADTTTIDSRSGKQFRERVCDNPVPQYGKAGCSGDEIEVRAFADCSEIRQNLGKVLSGVYHITTWKTNQNASVFCDMDTDQGGWTVFQHRMNGKVDFYRNFSSYENGFGSLQGEFWLGLKLINEMTSRTSNDLRIDITRGNGSPAYVVFADFSVGAGSNYTLHVGDKRSESGLRARSRFNTYHNGSAFSTFDHDNDRSFRNCAAKYRGGWWYNACLYVANLNGQYYTPGTFVGNQTAMLFDGPYSLKTSKMMFRP</sequence>
<proteinExistence type="predicted"/>